<dbReference type="InterPro" id="IPR035931">
    <property type="entry name" value="YlxR-like_sf"/>
</dbReference>
<dbReference type="PANTHER" id="PTHR34215">
    <property type="entry name" value="BLL0784 PROTEIN"/>
    <property type="match status" value="1"/>
</dbReference>
<proteinExistence type="predicted"/>
<dbReference type="Gene3D" id="3.30.1230.10">
    <property type="entry name" value="YlxR-like"/>
    <property type="match status" value="1"/>
</dbReference>
<gene>
    <name evidence="2" type="ORF">UREOM_5100</name>
</gene>
<dbReference type="PANTHER" id="PTHR34215:SF1">
    <property type="entry name" value="YLXR DOMAIN-CONTAINING PROTEIN"/>
    <property type="match status" value="1"/>
</dbReference>
<evidence type="ECO:0000313" key="2">
    <source>
        <dbReference type="EMBL" id="GAA5414799.1"/>
    </source>
</evidence>
<name>A0ABP9U7K5_9BACT</name>
<reference evidence="2" key="1">
    <citation type="submission" date="2024-02" db="EMBL/GenBank/DDBJ databases">
        <title>Draft genome sequence of new strains in genus Ureaplasma.</title>
        <authorList>
            <person name="Nakajima Y."/>
            <person name="Segawa T."/>
        </authorList>
    </citation>
    <scope>NUCLEOTIDE SEQUENCE [LARGE SCALE GENOMIC DNA]</scope>
    <source>
        <strain evidence="2">OM1</strain>
    </source>
</reference>
<comment type="caution">
    <text evidence="2">The sequence shown here is derived from an EMBL/GenBank/DDBJ whole genome shotgun (WGS) entry which is preliminary data.</text>
</comment>
<feature type="domain" description="YlxR" evidence="1">
    <location>
        <begin position="10"/>
        <end position="83"/>
    </location>
</feature>
<dbReference type="SUPFAM" id="SSF64376">
    <property type="entry name" value="YlxR-like"/>
    <property type="match status" value="1"/>
</dbReference>
<dbReference type="RefSeq" id="WP_353289959.1">
    <property type="nucleotide sequence ID" value="NZ_BAABQM010000003.1"/>
</dbReference>
<evidence type="ECO:0000313" key="3">
    <source>
        <dbReference type="Proteomes" id="UP001449582"/>
    </source>
</evidence>
<dbReference type="Pfam" id="PF04296">
    <property type="entry name" value="YlxR"/>
    <property type="match status" value="1"/>
</dbReference>
<organism evidence="2 3">
    <name type="scientific">Ureaplasma ceti</name>
    <dbReference type="NCBI Taxonomy" id="3119530"/>
    <lineage>
        <taxon>Bacteria</taxon>
        <taxon>Bacillati</taxon>
        <taxon>Mycoplasmatota</taxon>
        <taxon>Mycoplasmoidales</taxon>
        <taxon>Mycoplasmoidaceae</taxon>
        <taxon>Ureaplasma</taxon>
    </lineage>
</organism>
<dbReference type="InterPro" id="IPR007393">
    <property type="entry name" value="YlxR_dom"/>
</dbReference>
<evidence type="ECO:0000259" key="1">
    <source>
        <dbReference type="Pfam" id="PF04296"/>
    </source>
</evidence>
<protein>
    <recommendedName>
        <fullName evidence="1">YlxR domain-containing protein</fullName>
    </recommendedName>
</protein>
<accession>A0ABP9U7K5</accession>
<keyword evidence="3" id="KW-1185">Reference proteome</keyword>
<dbReference type="EMBL" id="BAABQM010000003">
    <property type="protein sequence ID" value="GAA5414799.1"/>
    <property type="molecule type" value="Genomic_DNA"/>
</dbReference>
<dbReference type="InterPro" id="IPR037465">
    <property type="entry name" value="YlxR"/>
</dbReference>
<dbReference type="Proteomes" id="UP001449582">
    <property type="component" value="Unassembled WGS sequence"/>
</dbReference>
<sequence>MSKKRVINQRTCLLTRQKYLKPNLLRIVYLDQQVIVDVDQKLPARGYYVYPSAENYQKLVKTRLLNRIFKTNIDLAVYAKLEQYFK</sequence>